<feature type="compositionally biased region" description="Basic residues" evidence="1">
    <location>
        <begin position="73"/>
        <end position="82"/>
    </location>
</feature>
<accession>A0A3L6EBT9</accession>
<protein>
    <submittedName>
        <fullName evidence="2">Uncharacterized protein</fullName>
    </submittedName>
</protein>
<feature type="region of interest" description="Disordered" evidence="1">
    <location>
        <begin position="1"/>
        <end position="114"/>
    </location>
</feature>
<name>A0A3L6EBT9_MAIZE</name>
<comment type="caution">
    <text evidence="2">The sequence shown here is derived from an EMBL/GenBank/DDBJ whole genome shotgun (WGS) entry which is preliminary data.</text>
</comment>
<evidence type="ECO:0000313" key="3">
    <source>
        <dbReference type="Proteomes" id="UP000251960"/>
    </source>
</evidence>
<sequence>MWNQTRSVVVSPGMKDVADGAAQKQQTPDERRWRAVHCTAQSSEPRGDVGAAAHDEKSWAQEQQGGTPGQWRARSRGRRRSARWFMAGVSKESEGGKGAVHGWESPTRTALMPV</sequence>
<organism evidence="2 3">
    <name type="scientific">Zea mays</name>
    <name type="common">Maize</name>
    <dbReference type="NCBI Taxonomy" id="4577"/>
    <lineage>
        <taxon>Eukaryota</taxon>
        <taxon>Viridiplantae</taxon>
        <taxon>Streptophyta</taxon>
        <taxon>Embryophyta</taxon>
        <taxon>Tracheophyta</taxon>
        <taxon>Spermatophyta</taxon>
        <taxon>Magnoliopsida</taxon>
        <taxon>Liliopsida</taxon>
        <taxon>Poales</taxon>
        <taxon>Poaceae</taxon>
        <taxon>PACMAD clade</taxon>
        <taxon>Panicoideae</taxon>
        <taxon>Andropogonodae</taxon>
        <taxon>Andropogoneae</taxon>
        <taxon>Tripsacinae</taxon>
        <taxon>Zea</taxon>
    </lineage>
</organism>
<dbReference type="Proteomes" id="UP000251960">
    <property type="component" value="Chromosome 6"/>
</dbReference>
<evidence type="ECO:0000256" key="1">
    <source>
        <dbReference type="SAM" id="MobiDB-lite"/>
    </source>
</evidence>
<dbReference type="EMBL" id="NCVQ01000007">
    <property type="protein sequence ID" value="PWZ17077.1"/>
    <property type="molecule type" value="Genomic_DNA"/>
</dbReference>
<dbReference type="AlphaFoldDB" id="A0A3L6EBT9"/>
<reference evidence="2 3" key="1">
    <citation type="journal article" date="2018" name="Nat. Genet.">
        <title>Extensive intraspecific gene order and gene structural variations between Mo17 and other maize genomes.</title>
        <authorList>
            <person name="Sun S."/>
            <person name="Zhou Y."/>
            <person name="Chen J."/>
            <person name="Shi J."/>
            <person name="Zhao H."/>
            <person name="Zhao H."/>
            <person name="Song W."/>
            <person name="Zhang M."/>
            <person name="Cui Y."/>
            <person name="Dong X."/>
            <person name="Liu H."/>
            <person name="Ma X."/>
            <person name="Jiao Y."/>
            <person name="Wang B."/>
            <person name="Wei X."/>
            <person name="Stein J.C."/>
            <person name="Glaubitz J.C."/>
            <person name="Lu F."/>
            <person name="Yu G."/>
            <person name="Liang C."/>
            <person name="Fengler K."/>
            <person name="Li B."/>
            <person name="Rafalski A."/>
            <person name="Schnable P.S."/>
            <person name="Ware D.H."/>
            <person name="Buckler E.S."/>
            <person name="Lai J."/>
        </authorList>
    </citation>
    <scope>NUCLEOTIDE SEQUENCE [LARGE SCALE GENOMIC DNA]</scope>
    <source>
        <strain evidence="3">cv. Missouri 17</strain>
        <tissue evidence="2">Seedling</tissue>
    </source>
</reference>
<gene>
    <name evidence="2" type="ORF">Zm00014a_012148</name>
</gene>
<evidence type="ECO:0000313" key="2">
    <source>
        <dbReference type="EMBL" id="PWZ17077.1"/>
    </source>
</evidence>
<proteinExistence type="predicted"/>